<dbReference type="EMBL" id="PRKQ01000002">
    <property type="protein sequence ID" value="PPB11046.1"/>
    <property type="molecule type" value="Genomic_DNA"/>
</dbReference>
<evidence type="ECO:0000313" key="3">
    <source>
        <dbReference type="Proteomes" id="UP000239759"/>
    </source>
</evidence>
<accession>A0AAP3DE36</accession>
<dbReference type="Proteomes" id="UP001077662">
    <property type="component" value="Unassembled WGS sequence"/>
</dbReference>
<dbReference type="EMBL" id="JAPTNE010000008">
    <property type="protein sequence ID" value="MCZ0806719.1"/>
    <property type="molecule type" value="Genomic_DNA"/>
</dbReference>
<dbReference type="AlphaFoldDB" id="A0AAP3DE36"/>
<name>A0AAP3DE36_BRELA</name>
<evidence type="ECO:0000313" key="4">
    <source>
        <dbReference type="Proteomes" id="UP001077662"/>
    </source>
</evidence>
<dbReference type="Proteomes" id="UP000239759">
    <property type="component" value="Unassembled WGS sequence"/>
</dbReference>
<comment type="caution">
    <text evidence="1">The sequence shown here is derived from an EMBL/GenBank/DDBJ whole genome shotgun (WGS) entry which is preliminary data.</text>
</comment>
<dbReference type="Pfam" id="PF14107">
    <property type="entry name" value="DUF4280"/>
    <property type="match status" value="1"/>
</dbReference>
<evidence type="ECO:0000313" key="2">
    <source>
        <dbReference type="EMBL" id="PPB11046.1"/>
    </source>
</evidence>
<evidence type="ECO:0000313" key="1">
    <source>
        <dbReference type="EMBL" id="MCZ0806719.1"/>
    </source>
</evidence>
<organism evidence="1 4">
    <name type="scientific">Brevibacillus laterosporus</name>
    <name type="common">Bacillus laterosporus</name>
    <dbReference type="NCBI Taxonomy" id="1465"/>
    <lineage>
        <taxon>Bacteria</taxon>
        <taxon>Bacillati</taxon>
        <taxon>Bacillota</taxon>
        <taxon>Bacilli</taxon>
        <taxon>Bacillales</taxon>
        <taxon>Paenibacillaceae</taxon>
        <taxon>Brevibacillus</taxon>
    </lineage>
</organism>
<sequence>MALIEDVEVEGGEGAKKSYVVAGAILTCTFGTQKSRLKTPLSHGVFVKEKAQMNINDFVPNVNIMPFGRCGNLANPEVAAATEANGGYLKRMPCMPIVTMPWIGGKEDKLIEDAPVLLNDCTNMCLHCGGQISIIDDGQELD</sequence>
<dbReference type="GeneID" id="61079829"/>
<dbReference type="InterPro" id="IPR025460">
    <property type="entry name" value="DUF4280"/>
</dbReference>
<gene>
    <name evidence="2" type="ORF">C4A77_02645</name>
    <name evidence="1" type="ORF">O0554_07260</name>
</gene>
<reference evidence="2 3" key="1">
    <citation type="submission" date="2018-02" db="EMBL/GenBank/DDBJ databases">
        <title>Comparative analysis of genomes of three Brevibacillus laterosporus strains producers of potent antimicrobials isolated from silage.</title>
        <authorList>
            <person name="Kojic M."/>
            <person name="Miljkovic M."/>
            <person name="Studholme D."/>
            <person name="Filipic B."/>
        </authorList>
    </citation>
    <scope>NUCLEOTIDE SEQUENCE [LARGE SCALE GENOMIC DNA]</scope>
    <source>
        <strain evidence="2 3">BGSP11</strain>
    </source>
</reference>
<dbReference type="RefSeq" id="WP_018671272.1">
    <property type="nucleotide sequence ID" value="NZ_CP032410.1"/>
</dbReference>
<protein>
    <submittedName>
        <fullName evidence="1">DUF4280 domain-containing protein</fullName>
    </submittedName>
</protein>
<reference evidence="1" key="2">
    <citation type="submission" date="2022-09" db="EMBL/GenBank/DDBJ databases">
        <title>Genome analysis and characterization of larvicidal activity of Brevibacillus strains.</title>
        <authorList>
            <person name="Patrusheva E.V."/>
            <person name="Izotova A.O."/>
            <person name="Toshchakov S.V."/>
            <person name="Sineoky S.P."/>
        </authorList>
    </citation>
    <scope>NUCLEOTIDE SEQUENCE</scope>
    <source>
        <strain evidence="1">VKPM_B-13247</strain>
    </source>
</reference>
<proteinExistence type="predicted"/>